<comment type="caution">
    <text evidence="1">The sequence shown here is derived from an EMBL/GenBank/DDBJ whole genome shotgun (WGS) entry which is preliminary data.</text>
</comment>
<accession>A0A4C1WB89</accession>
<sequence>MRQTDVWRSCNKIRAAVFRTGVDLRRWLQPLDPRRTGLLSESQFVSVLAGPLRAAVALSADEIAQLADYFRAADGRVLYQQLCELIHGQSIVLHTF</sequence>
<dbReference type="OrthoDB" id="272072at2759"/>
<evidence type="ECO:0008006" key="3">
    <source>
        <dbReference type="Google" id="ProtNLM"/>
    </source>
</evidence>
<gene>
    <name evidence="1" type="ORF">EVAR_85006_1</name>
</gene>
<evidence type="ECO:0000313" key="2">
    <source>
        <dbReference type="Proteomes" id="UP000299102"/>
    </source>
</evidence>
<name>A0A4C1WB89_EUMVA</name>
<dbReference type="STRING" id="151549.A0A4C1WB89"/>
<dbReference type="Proteomes" id="UP000299102">
    <property type="component" value="Unassembled WGS sequence"/>
</dbReference>
<reference evidence="1 2" key="1">
    <citation type="journal article" date="2019" name="Commun. Biol.">
        <title>The bagworm genome reveals a unique fibroin gene that provides high tensile strength.</title>
        <authorList>
            <person name="Kono N."/>
            <person name="Nakamura H."/>
            <person name="Ohtoshi R."/>
            <person name="Tomita M."/>
            <person name="Numata K."/>
            <person name="Arakawa K."/>
        </authorList>
    </citation>
    <scope>NUCLEOTIDE SEQUENCE [LARGE SCALE GENOMIC DNA]</scope>
</reference>
<keyword evidence="2" id="KW-1185">Reference proteome</keyword>
<protein>
    <recommendedName>
        <fullName evidence="3">EF-hand domain-containing protein</fullName>
    </recommendedName>
</protein>
<dbReference type="EMBL" id="BGZK01000501">
    <property type="protein sequence ID" value="GBP47414.1"/>
    <property type="molecule type" value="Genomic_DNA"/>
</dbReference>
<evidence type="ECO:0000313" key="1">
    <source>
        <dbReference type="EMBL" id="GBP47414.1"/>
    </source>
</evidence>
<dbReference type="AlphaFoldDB" id="A0A4C1WB89"/>
<organism evidence="1 2">
    <name type="scientific">Eumeta variegata</name>
    <name type="common">Bagworm moth</name>
    <name type="synonym">Eumeta japonica</name>
    <dbReference type="NCBI Taxonomy" id="151549"/>
    <lineage>
        <taxon>Eukaryota</taxon>
        <taxon>Metazoa</taxon>
        <taxon>Ecdysozoa</taxon>
        <taxon>Arthropoda</taxon>
        <taxon>Hexapoda</taxon>
        <taxon>Insecta</taxon>
        <taxon>Pterygota</taxon>
        <taxon>Neoptera</taxon>
        <taxon>Endopterygota</taxon>
        <taxon>Lepidoptera</taxon>
        <taxon>Glossata</taxon>
        <taxon>Ditrysia</taxon>
        <taxon>Tineoidea</taxon>
        <taxon>Psychidae</taxon>
        <taxon>Oiketicinae</taxon>
        <taxon>Eumeta</taxon>
    </lineage>
</organism>
<proteinExistence type="predicted"/>